<reference evidence="1" key="1">
    <citation type="submission" date="1993-12" db="EMBL/GenBank/DDBJ databases">
        <authorList>
            <person name="Jehle J."/>
        </authorList>
    </citation>
    <scope>NUCLEOTIDE SEQUENCE</scope>
    <source>
        <strain evidence="1">CV3</strain>
    </source>
</reference>
<protein>
    <submittedName>
        <fullName evidence="1">38.7kD protein</fullName>
    </submittedName>
</protein>
<dbReference type="RefSeq" id="NP_891912.1">
    <property type="nucleotide sequence ID" value="NC_005068.1"/>
</dbReference>
<name>Q7T5M4_GVCL</name>
<dbReference type="EMBL" id="AY229987">
    <property type="protein sequence ID" value="AAQ21660.1"/>
    <property type="molecule type" value="Genomic_DNA"/>
</dbReference>
<accession>Q7T5M4</accession>
<dbReference type="GeneID" id="1725067"/>
<organismHost>
    <name type="scientific">Tortricidae</name>
    <dbReference type="NCBI Taxonomy" id="7139"/>
</organismHost>
<evidence type="ECO:0000313" key="3">
    <source>
        <dbReference type="Proteomes" id="UP000203359"/>
    </source>
</evidence>
<keyword evidence="3" id="KW-1185">Reference proteome</keyword>
<proteinExistence type="predicted"/>
<evidence type="ECO:0000313" key="1">
    <source>
        <dbReference type="EMBL" id="AAQ21660.1"/>
    </source>
</evidence>
<organism evidence="1 3">
    <name type="scientific">Cryptophlebia leucotreta granulosis virus</name>
    <name type="common">ClGV</name>
    <name type="synonym">Cryptophlebia leucotreta granulovirus</name>
    <dbReference type="NCBI Taxonomy" id="35254"/>
    <lineage>
        <taxon>Viruses</taxon>
        <taxon>Viruses incertae sedis</taxon>
        <taxon>Naldaviricetes</taxon>
        <taxon>Lefavirales</taxon>
        <taxon>Baculoviridae</taxon>
        <taxon>Betabaculovirus</taxon>
        <taxon>Betabaculovirus cryleucotretae</taxon>
    </lineage>
</organism>
<reference evidence="1 3" key="2">
    <citation type="journal article" date="1994" name="J. Gen. Virol.">
        <title>Genome organization of the DNA-binding protein gene region of Cryptophlebia leucotreta granulosis virus is closely related to that of nuclear polyhedrosis viruses.</title>
        <authorList>
            <person name="Jehle J.A."/>
            <person name="Backhaus H."/>
        </authorList>
    </citation>
    <scope>NUCLEOTIDE SEQUENCE [LARGE SCALE GENOMIC DNA]</scope>
    <source>
        <strain evidence="1">CV3</strain>
    </source>
</reference>
<reference evidence="1 3" key="4">
    <citation type="journal article" date="2002" name="J. Gen. Virol.">
        <title>The expansion of a hypervariable, non-hr ori-like region in the genome of Cryptophlebia leucotreta granulovirus provides in vivo evidence for the utilization of baculovirus non-hr oris during replication.</title>
        <authorList>
            <person name="Jehle J.A."/>
        </authorList>
    </citation>
    <scope>NUCLEOTIDE SEQUENCE [LARGE SCALE GENOMIC DNA]</scope>
    <source>
        <strain evidence="1">CV3</strain>
    </source>
</reference>
<sequence>MFYYLNKWLFPYETRVVACEERLDEMENKLFQLQEYFFLGNPGVNNNYDHYDSDSDGSNFGIFIKSRINKGTTIHYITGHTDRYNLRKDFYTDTECVMEKKCVDPSNNIEKFNQYLAENGLNVTYVTDTVVVTDGNCETVKNIIQKSDEVI</sequence>
<dbReference type="OrthoDB" id="27944at10239"/>
<dbReference type="Proteomes" id="UP000203359">
    <property type="component" value="Segment"/>
</dbReference>
<dbReference type="KEGG" id="vg:1725067"/>
<reference evidence="1 3" key="3">
    <citation type="journal article" date="1994" name="J. Gen. Virol.">
        <title>The granulin gene region of Cryptophlebia leucotreta granulosis virus: sequence analysis and phylogenetic considerations.</title>
        <authorList>
            <person name="Jehle J.A."/>
            <person name="Backhaus H."/>
        </authorList>
    </citation>
    <scope>NUCLEOTIDE SEQUENCE [LARGE SCALE GENOMIC DNA]</scope>
    <source>
        <strain evidence="1">CV3</strain>
    </source>
</reference>
<dbReference type="EMBL" id="MF974563">
    <property type="protein sequence ID" value="AUF82046.1"/>
    <property type="molecule type" value="Genomic_DNA"/>
</dbReference>
<reference evidence="2" key="7">
    <citation type="journal article" date="2017" name="Int. J. Mol. Sci.">
        <title>Genome Analysis and Genetic Stability of the Cryptophlebia leucotreta Granulovirus (CrleGV-SA) after 15 Years of Commercial Use as a Biopesticide.</title>
        <authorList>
            <person name="van der Merwe M."/>
            <person name="Jukes M.D."/>
            <person name="Rabalski L."/>
            <person name="Knox C."/>
            <person name="Opoku-Debrah J.K."/>
            <person name="Moore S.D."/>
            <person name="Krejmer-Rabalska M."/>
            <person name="Szewczyk B."/>
            <person name="Hill M.P."/>
        </authorList>
    </citation>
    <scope>NUCLEOTIDE SEQUENCE</scope>
    <source>
        <strain evidence="2">CrleGV-SA</strain>
    </source>
</reference>
<reference evidence="1 3" key="5">
    <citation type="journal article" date="2003" name="Virology">
        <title>The genome of the Cryptophlebia leucotreta granulovirus.</title>
        <authorList>
            <person name="Lange M."/>
            <person name="Jehle J.A."/>
        </authorList>
    </citation>
    <scope>NUCLEOTIDE SEQUENCE [LARGE SCALE GENOMIC DNA]</scope>
    <source>
        <strain evidence="1">CV3</strain>
    </source>
</reference>
<reference evidence="1" key="6">
    <citation type="submission" date="2003-02" db="EMBL/GenBank/DDBJ databases">
        <authorList>
            <person name="Lange M."/>
            <person name="Jehle J.A."/>
        </authorList>
    </citation>
    <scope>NUCLEOTIDE SEQUENCE</scope>
    <source>
        <strain evidence="1">CV3</strain>
    </source>
</reference>
<evidence type="ECO:0000313" key="2">
    <source>
        <dbReference type="EMBL" id="AUF82046.1"/>
    </source>
</evidence>